<comment type="caution">
    <text evidence="2">The sequence shown here is derived from an EMBL/GenBank/DDBJ whole genome shotgun (WGS) entry which is preliminary data.</text>
</comment>
<dbReference type="SUPFAM" id="SSF52540">
    <property type="entry name" value="P-loop containing nucleoside triphosphate hydrolases"/>
    <property type="match status" value="1"/>
</dbReference>
<protein>
    <submittedName>
        <fullName evidence="2">CHAT domain-containing protein</fullName>
    </submittedName>
</protein>
<dbReference type="Pfam" id="PF12770">
    <property type="entry name" value="CHAT"/>
    <property type="match status" value="1"/>
</dbReference>
<proteinExistence type="predicted"/>
<evidence type="ECO:0000313" key="3">
    <source>
        <dbReference type="Proteomes" id="UP000308705"/>
    </source>
</evidence>
<keyword evidence="3" id="KW-1185">Reference proteome</keyword>
<reference evidence="2 3" key="1">
    <citation type="submission" date="2019-04" db="EMBL/GenBank/DDBJ databases">
        <title>Herbidospora sp. NEAU-GS14.nov., a novel actinomycete isolated from soil.</title>
        <authorList>
            <person name="Han L."/>
        </authorList>
    </citation>
    <scope>NUCLEOTIDE SEQUENCE [LARGE SCALE GENOMIC DNA]</scope>
    <source>
        <strain evidence="2 3">NEAU-GS14</strain>
    </source>
</reference>
<organism evidence="2 3">
    <name type="scientific">Herbidospora galbida</name>
    <dbReference type="NCBI Taxonomy" id="2575442"/>
    <lineage>
        <taxon>Bacteria</taxon>
        <taxon>Bacillati</taxon>
        <taxon>Actinomycetota</taxon>
        <taxon>Actinomycetes</taxon>
        <taxon>Streptosporangiales</taxon>
        <taxon>Streptosporangiaceae</taxon>
        <taxon>Herbidospora</taxon>
    </lineage>
</organism>
<dbReference type="OrthoDB" id="8253226at2"/>
<dbReference type="InterPro" id="IPR024983">
    <property type="entry name" value="CHAT_dom"/>
</dbReference>
<dbReference type="RefSeq" id="WP_137249119.1">
    <property type="nucleotide sequence ID" value="NZ_SZQA01000023.1"/>
</dbReference>
<name>A0A4V6XBD1_9ACTN</name>
<accession>A0A4V6XBD1</accession>
<dbReference type="Proteomes" id="UP000308705">
    <property type="component" value="Unassembled WGS sequence"/>
</dbReference>
<evidence type="ECO:0000313" key="2">
    <source>
        <dbReference type="EMBL" id="TKK86053.1"/>
    </source>
</evidence>
<feature type="domain" description="CHAT" evidence="1">
    <location>
        <begin position="50"/>
        <end position="292"/>
    </location>
</feature>
<gene>
    <name evidence="2" type="ORF">FDA94_22795</name>
</gene>
<dbReference type="InterPro" id="IPR027417">
    <property type="entry name" value="P-loop_NTPase"/>
</dbReference>
<sequence>MSVVRVGPRSASGYPVVLVDDAGERLLRHIDPARLSALTGDASPQGRRSLGRALHDLVHDPSLAASRAVYLDIGEEELRALPWESMIAPDGRRPFLAEGACWARGRPLPATRPDVLVPIRLLIVLGNTDDPALLAREEADAIRRSLRARHGAWHVEVLDQPTPREFFERMDDMRPHVLHFVGHSGVDPLEGLPMLEFNGPSGAVGVTADRIVNAITEPPRLVVLNACRTAYGPSASIWELADAFGAAAVVTMRGDVASAPAVVFAENLYESLASGATVGEAVRAARTVMFREGLSEWEAPSLVVGHAPEDVLPWSLGVDPDTALHLAELYAGVAMAVDRAAERWRLWGGVDSDAPPYRALLVGGGPEVGKSSLVRSCVFTWRLRGCTALYVDAGALRDGRNVPWLDVVRAVADALPPLAGAERFRHHLVHLRRGLRPPAGPFQPDDRGPWEAANEAEPQLREALFEGLRALLAETGRVTIALDHLALVPELGDTLVPGLLLPVAEGRLNGVSVIVAEDDERVLGAFADRAQRLTVEPWDRDRTEEIFREFGARANRPYQGGWKDASEWARDNTPVFMPSHLHMFHTMIAAGRP</sequence>
<evidence type="ECO:0000259" key="1">
    <source>
        <dbReference type="Pfam" id="PF12770"/>
    </source>
</evidence>
<dbReference type="AlphaFoldDB" id="A0A4V6XBD1"/>
<dbReference type="EMBL" id="SZQA01000023">
    <property type="protein sequence ID" value="TKK86053.1"/>
    <property type="molecule type" value="Genomic_DNA"/>
</dbReference>